<dbReference type="AlphaFoldDB" id="A0AAW8GE91"/>
<dbReference type="Gene3D" id="2.180.10.10">
    <property type="entry name" value="RHS repeat-associated core"/>
    <property type="match status" value="1"/>
</dbReference>
<proteinExistence type="predicted"/>
<evidence type="ECO:0008006" key="3">
    <source>
        <dbReference type="Google" id="ProtNLM"/>
    </source>
</evidence>
<gene>
    <name evidence="1" type="ORF">QE383_002992</name>
</gene>
<dbReference type="EMBL" id="JAUTBB010000001">
    <property type="protein sequence ID" value="MDQ1120684.1"/>
    <property type="molecule type" value="Genomic_DNA"/>
</dbReference>
<name>A0AAW8GE91_9GAMM</name>
<accession>A0AAW8GE91</accession>
<protein>
    <recommendedName>
        <fullName evidence="3">RHS repeat protein</fullName>
    </recommendedName>
</protein>
<evidence type="ECO:0000313" key="1">
    <source>
        <dbReference type="EMBL" id="MDQ1120684.1"/>
    </source>
</evidence>
<organism evidence="1 2">
    <name type="scientific">Pseudoxanthomonas winnipegensis</name>
    <dbReference type="NCBI Taxonomy" id="2480810"/>
    <lineage>
        <taxon>Bacteria</taxon>
        <taxon>Pseudomonadati</taxon>
        <taxon>Pseudomonadota</taxon>
        <taxon>Gammaproteobacteria</taxon>
        <taxon>Lysobacterales</taxon>
        <taxon>Lysobacteraceae</taxon>
        <taxon>Pseudoxanthomonas</taxon>
    </lineage>
</organism>
<comment type="caution">
    <text evidence="1">The sequence shown here is derived from an EMBL/GenBank/DDBJ whole genome shotgun (WGS) entry which is preliminary data.</text>
</comment>
<sequence>MFRQFYDNGVVKRQQLSYDPQGRLVQVLQALPDNEWRVLETSTYDAAGRVTERRQYADDGTAKHIDVNHYDANGRLIDQLAYGIPQGGLDPQVDEEGNPLPDNGFEGLSLLTTTTYQQAGNTAIGYDSADRLRGYRYQVLRNEQGSGASSPDGYTHTYRTTYQGADSYLTSTVTGTSTNSNYKTSNSTSTYDVWGQLESVRERTPGTGVEDRVRIFSLDQAGNILRRTEGQSDQAKHLDGDVWLR</sequence>
<dbReference type="Proteomes" id="UP001234354">
    <property type="component" value="Unassembled WGS sequence"/>
</dbReference>
<reference evidence="1" key="1">
    <citation type="submission" date="2023-07" db="EMBL/GenBank/DDBJ databases">
        <title>Functional and genomic diversity of the sorghum phyllosphere microbiome.</title>
        <authorList>
            <person name="Shade A."/>
        </authorList>
    </citation>
    <scope>NUCLEOTIDE SEQUENCE</scope>
    <source>
        <strain evidence="1">SORGH_AS_0908</strain>
    </source>
</reference>
<evidence type="ECO:0000313" key="2">
    <source>
        <dbReference type="Proteomes" id="UP001234354"/>
    </source>
</evidence>
<dbReference type="RefSeq" id="WP_306994224.1">
    <property type="nucleotide sequence ID" value="NZ_JAUTBB010000001.1"/>
</dbReference>